<dbReference type="PANTHER" id="PTHR33524">
    <property type="entry name" value="C5ORF35"/>
    <property type="match status" value="1"/>
</dbReference>
<evidence type="ECO:0000256" key="1">
    <source>
        <dbReference type="SAM" id="MobiDB-lite"/>
    </source>
</evidence>
<name>A0AAD3DMA1_9CHLO</name>
<gene>
    <name evidence="2" type="ORF">Agub_g5733</name>
</gene>
<evidence type="ECO:0008006" key="4">
    <source>
        <dbReference type="Google" id="ProtNLM"/>
    </source>
</evidence>
<accession>A0AAD3DMA1</accession>
<feature type="region of interest" description="Disordered" evidence="1">
    <location>
        <begin position="133"/>
        <end position="182"/>
    </location>
</feature>
<evidence type="ECO:0000313" key="3">
    <source>
        <dbReference type="Proteomes" id="UP001054857"/>
    </source>
</evidence>
<feature type="region of interest" description="Disordered" evidence="1">
    <location>
        <begin position="375"/>
        <end position="453"/>
    </location>
</feature>
<dbReference type="EMBL" id="BMAR01000008">
    <property type="protein sequence ID" value="GFR44470.1"/>
    <property type="molecule type" value="Genomic_DNA"/>
</dbReference>
<dbReference type="AlphaFoldDB" id="A0AAD3DMA1"/>
<feature type="compositionally biased region" description="Gly residues" evidence="1">
    <location>
        <begin position="172"/>
        <end position="182"/>
    </location>
</feature>
<keyword evidence="3" id="KW-1185">Reference proteome</keyword>
<comment type="caution">
    <text evidence="2">The sequence shown here is derived from an EMBL/GenBank/DDBJ whole genome shotgun (WGS) entry which is preliminary data.</text>
</comment>
<dbReference type="Proteomes" id="UP001054857">
    <property type="component" value="Unassembled WGS sequence"/>
</dbReference>
<feature type="compositionally biased region" description="Low complexity" evidence="1">
    <location>
        <begin position="141"/>
        <end position="158"/>
    </location>
</feature>
<feature type="compositionally biased region" description="Low complexity" evidence="1">
    <location>
        <begin position="283"/>
        <end position="302"/>
    </location>
</feature>
<organism evidence="2 3">
    <name type="scientific">Astrephomene gubernaculifera</name>
    <dbReference type="NCBI Taxonomy" id="47775"/>
    <lineage>
        <taxon>Eukaryota</taxon>
        <taxon>Viridiplantae</taxon>
        <taxon>Chlorophyta</taxon>
        <taxon>core chlorophytes</taxon>
        <taxon>Chlorophyceae</taxon>
        <taxon>CS clade</taxon>
        <taxon>Chlamydomonadales</taxon>
        <taxon>Astrephomenaceae</taxon>
        <taxon>Astrephomene</taxon>
    </lineage>
</organism>
<sequence length="533" mass="56691">MWRSLMSSRFASWVIGKISLPKPRQLQQELDMQRLYILTHLHRAAAQGKSVNMQQLILKTHSLEPSAVRAEVNAELSRQVIAVAEHLHDILTQACDPAHAATSLTAVHRRTQRRLDRDASGFTKLVRSFTRRDEAGGAAGAGPAPASGGLQQLQQQEQGAGGAGAVASCDGSRGGSSGGSGGGAVLSAGAVAAELRQRVGFGLELRPSSVPHPEAGTGLFVSGGDVRPGSVVAIFPGVLYGRTQLAHMPNYPRVDTDNPFLSCRYDQSIVDSKPWGRGDPGGTSSPSSSPTTPTPTSSSSSSPPSPPSWWGWAGPLSASLALLEGRHPLALAHWVNHPGRGQSPNVLEAALDLPLDHPALNTPARPWLRAYLPSLQPPLHYDPYGKEDEDEDDEEEEEEDDGGKKKRSSGVGSSGSSSASGGKAEGNEGKEGQGQGQQQRRKRAPGELRAEELFSPPGGVVRLLVLVSTRALREGEELLQNYRMNPHVTRPEWYVVHDEEAEQRRWAKAPVLDLGFKGAKAPAGGAAGPEGRE</sequence>
<proteinExistence type="predicted"/>
<dbReference type="PANTHER" id="PTHR33524:SF1">
    <property type="entry name" value="SET DOMAIN-CONTAINING PROTEIN"/>
    <property type="match status" value="1"/>
</dbReference>
<feature type="region of interest" description="Disordered" evidence="1">
    <location>
        <begin position="271"/>
        <end position="308"/>
    </location>
</feature>
<evidence type="ECO:0000313" key="2">
    <source>
        <dbReference type="EMBL" id="GFR44470.1"/>
    </source>
</evidence>
<feature type="compositionally biased region" description="Acidic residues" evidence="1">
    <location>
        <begin position="387"/>
        <end position="401"/>
    </location>
</feature>
<reference evidence="2 3" key="1">
    <citation type="journal article" date="2021" name="Sci. Rep.">
        <title>Genome sequencing of the multicellular alga Astrephomene provides insights into convergent evolution of germ-soma differentiation.</title>
        <authorList>
            <person name="Yamashita S."/>
            <person name="Yamamoto K."/>
            <person name="Matsuzaki R."/>
            <person name="Suzuki S."/>
            <person name="Yamaguchi H."/>
            <person name="Hirooka S."/>
            <person name="Minakuchi Y."/>
            <person name="Miyagishima S."/>
            <person name="Kawachi M."/>
            <person name="Toyoda A."/>
            <person name="Nozaki H."/>
        </authorList>
    </citation>
    <scope>NUCLEOTIDE SEQUENCE [LARGE SCALE GENOMIC DNA]</scope>
    <source>
        <strain evidence="2 3">NIES-4017</strain>
    </source>
</reference>
<feature type="compositionally biased region" description="Low complexity" evidence="1">
    <location>
        <begin position="409"/>
        <end position="422"/>
    </location>
</feature>
<protein>
    <recommendedName>
        <fullName evidence="4">SET domain-containing protein</fullName>
    </recommendedName>
</protein>
<dbReference type="InterPro" id="IPR040415">
    <property type="entry name" value="SETD9"/>
</dbReference>